<dbReference type="PROSITE" id="PS51746">
    <property type="entry name" value="PPM_2"/>
    <property type="match status" value="1"/>
</dbReference>
<accession>A0ABY8V3Q0</accession>
<dbReference type="Gene3D" id="3.60.40.10">
    <property type="entry name" value="PPM-type phosphatase domain"/>
    <property type="match status" value="1"/>
</dbReference>
<reference evidence="2 3" key="1">
    <citation type="submission" date="2023-05" db="EMBL/GenBank/DDBJ databases">
        <title>Comparative genomics reveals the evidence of polycyclic aromatic hydrocarbons degradation in moderately halophilic genus Pontibacillus.</title>
        <authorList>
            <person name="Yang H."/>
            <person name="Qian Z."/>
        </authorList>
    </citation>
    <scope>NUCLEOTIDE SEQUENCE [LARGE SCALE GENOMIC DNA]</scope>
    <source>
        <strain evidence="3">HN14</strain>
    </source>
</reference>
<keyword evidence="3" id="KW-1185">Reference proteome</keyword>
<dbReference type="Proteomes" id="UP001236652">
    <property type="component" value="Chromosome"/>
</dbReference>
<dbReference type="EMBL" id="CP126446">
    <property type="protein sequence ID" value="WIG00264.1"/>
    <property type="molecule type" value="Genomic_DNA"/>
</dbReference>
<dbReference type="RefSeq" id="WP_284526996.1">
    <property type="nucleotide sequence ID" value="NZ_CP126446.1"/>
</dbReference>
<dbReference type="InterPro" id="IPR036457">
    <property type="entry name" value="PPM-type-like_dom_sf"/>
</dbReference>
<feature type="domain" description="PPM-type phosphatase" evidence="1">
    <location>
        <begin position="8"/>
        <end position="274"/>
    </location>
</feature>
<gene>
    <name evidence="2" type="ORF">QNI29_18830</name>
</gene>
<dbReference type="InterPro" id="IPR001932">
    <property type="entry name" value="PPM-type_phosphatase-like_dom"/>
</dbReference>
<evidence type="ECO:0000313" key="2">
    <source>
        <dbReference type="EMBL" id="WIG00264.1"/>
    </source>
</evidence>
<protein>
    <submittedName>
        <fullName evidence="2">Serine/threonine-protein phosphatase</fullName>
    </submittedName>
</protein>
<proteinExistence type="predicted"/>
<dbReference type="Pfam" id="PF13672">
    <property type="entry name" value="PP2C_2"/>
    <property type="match status" value="1"/>
</dbReference>
<name>A0ABY8V3Q0_9BACI</name>
<dbReference type="CDD" id="cd00143">
    <property type="entry name" value="PP2Cc"/>
    <property type="match status" value="1"/>
</dbReference>
<dbReference type="SUPFAM" id="SSF81606">
    <property type="entry name" value="PP2C-like"/>
    <property type="match status" value="1"/>
</dbReference>
<evidence type="ECO:0000313" key="3">
    <source>
        <dbReference type="Proteomes" id="UP001236652"/>
    </source>
</evidence>
<sequence length="294" mass="33901">MLDNLAWEIGYASKTGPKKVNEDRCMILYKKIRDQGHIILALVADGMGGHELGDRASEIVLRHVENWWDTSSVVKPGSSVDFSKVSYELERLFKEINNHLNMIRYHEGFKLGTTLSLVFIHHHKYIVKHVGDSRVYHMTDDERPIRKKRAEARVEGPGFTLNQLTEDDSWVSYQIRQGNVKREEALHHPKRHILMQCLGIDEEVEVHETRGEFKEGEMFVLCSDGFYSLYPPSQFPSLLLSQSGTLKEFVPSLVEDAARSEQATDNLTLVMLKSPKTKQPKKSRWKQKVMNFFS</sequence>
<evidence type="ECO:0000259" key="1">
    <source>
        <dbReference type="PROSITE" id="PS51746"/>
    </source>
</evidence>
<organism evidence="2 3">
    <name type="scientific">Pontibacillus chungwhensis</name>
    <dbReference type="NCBI Taxonomy" id="265426"/>
    <lineage>
        <taxon>Bacteria</taxon>
        <taxon>Bacillati</taxon>
        <taxon>Bacillota</taxon>
        <taxon>Bacilli</taxon>
        <taxon>Bacillales</taxon>
        <taxon>Bacillaceae</taxon>
        <taxon>Pontibacillus</taxon>
    </lineage>
</organism>
<dbReference type="SMART" id="SM00331">
    <property type="entry name" value="PP2C_SIG"/>
    <property type="match status" value="1"/>
</dbReference>
<dbReference type="SMART" id="SM00332">
    <property type="entry name" value="PP2Cc"/>
    <property type="match status" value="1"/>
</dbReference>